<proteinExistence type="predicted"/>
<evidence type="ECO:0000313" key="4">
    <source>
        <dbReference type="Proteomes" id="UP001596106"/>
    </source>
</evidence>
<gene>
    <name evidence="3" type="ORF">ACFPMF_26900</name>
</gene>
<dbReference type="Pfam" id="PF16344">
    <property type="entry name" value="FecR_C"/>
    <property type="match status" value="1"/>
</dbReference>
<sequence length="335" mass="38406">MEPVLIKRILFDFFEGRATAFQRKSLEAWLADDANQETYYQYLDEWESGRPQFAVNVDQALETYQRVLTDKKTPERPARTAPVILPGFSVHWLRWSVAASVLLVSVAMAYVLRSQLLYTTYRTAFGQTKAYHLSDGTEVTLNANSVLRVPRFGFGSDTREVFLEGEGEFKVTHTVTDQRFIVRTADRFQVEVLGTEFVVYARKRGKRVFLSKGKVKLDLPQGQQLYMRPGNVVTIANSGQYRLTHTAQARPYVAWKDHWFYFDNTSLAEVATQIQEQFGVKVVVPDTKLAQRRIAGNYRAEQADDLLQILSELLTLNVMKKSQHIELQLPKSLNP</sequence>
<dbReference type="Pfam" id="PF04773">
    <property type="entry name" value="FecR"/>
    <property type="match status" value="1"/>
</dbReference>
<dbReference type="Gene3D" id="3.55.50.30">
    <property type="match status" value="1"/>
</dbReference>
<dbReference type="Gene3D" id="2.60.120.1440">
    <property type="match status" value="1"/>
</dbReference>
<accession>A0ABW0IKG6</accession>
<dbReference type="PANTHER" id="PTHR30273:SF2">
    <property type="entry name" value="PROTEIN FECR"/>
    <property type="match status" value="1"/>
</dbReference>
<protein>
    <submittedName>
        <fullName evidence="3">FecR family protein</fullName>
    </submittedName>
</protein>
<dbReference type="EMBL" id="JBHSMA010000018">
    <property type="protein sequence ID" value="MFC5412982.1"/>
    <property type="molecule type" value="Genomic_DNA"/>
</dbReference>
<dbReference type="InterPro" id="IPR012373">
    <property type="entry name" value="Ferrdict_sens_TM"/>
</dbReference>
<organism evidence="3 4">
    <name type="scientific">Larkinella bovis</name>
    <dbReference type="NCBI Taxonomy" id="683041"/>
    <lineage>
        <taxon>Bacteria</taxon>
        <taxon>Pseudomonadati</taxon>
        <taxon>Bacteroidota</taxon>
        <taxon>Cytophagia</taxon>
        <taxon>Cytophagales</taxon>
        <taxon>Spirosomataceae</taxon>
        <taxon>Larkinella</taxon>
    </lineage>
</organism>
<feature type="domain" description="FecR protein" evidence="1">
    <location>
        <begin position="120"/>
        <end position="216"/>
    </location>
</feature>
<evidence type="ECO:0000259" key="2">
    <source>
        <dbReference type="Pfam" id="PF16344"/>
    </source>
</evidence>
<evidence type="ECO:0000259" key="1">
    <source>
        <dbReference type="Pfam" id="PF04773"/>
    </source>
</evidence>
<dbReference type="InterPro" id="IPR032508">
    <property type="entry name" value="FecR_C"/>
</dbReference>
<comment type="caution">
    <text evidence="3">The sequence shown here is derived from an EMBL/GenBank/DDBJ whole genome shotgun (WGS) entry which is preliminary data.</text>
</comment>
<dbReference type="PANTHER" id="PTHR30273">
    <property type="entry name" value="PERIPLASMIC SIGNAL SENSOR AND SIGMA FACTOR ACTIVATOR FECR-RELATED"/>
    <property type="match status" value="1"/>
</dbReference>
<dbReference type="Proteomes" id="UP001596106">
    <property type="component" value="Unassembled WGS sequence"/>
</dbReference>
<reference evidence="4" key="1">
    <citation type="journal article" date="2019" name="Int. J. Syst. Evol. Microbiol.">
        <title>The Global Catalogue of Microorganisms (GCM) 10K type strain sequencing project: providing services to taxonomists for standard genome sequencing and annotation.</title>
        <authorList>
            <consortium name="The Broad Institute Genomics Platform"/>
            <consortium name="The Broad Institute Genome Sequencing Center for Infectious Disease"/>
            <person name="Wu L."/>
            <person name="Ma J."/>
        </authorList>
    </citation>
    <scope>NUCLEOTIDE SEQUENCE [LARGE SCALE GENOMIC DNA]</scope>
    <source>
        <strain evidence="4">CCUG 55250</strain>
    </source>
</reference>
<dbReference type="InterPro" id="IPR006860">
    <property type="entry name" value="FecR"/>
</dbReference>
<name>A0ABW0IKG6_9BACT</name>
<keyword evidence="4" id="KW-1185">Reference proteome</keyword>
<evidence type="ECO:0000313" key="3">
    <source>
        <dbReference type="EMBL" id="MFC5412982.1"/>
    </source>
</evidence>
<dbReference type="PIRSF" id="PIRSF018266">
    <property type="entry name" value="FecR"/>
    <property type="match status" value="1"/>
</dbReference>
<feature type="domain" description="Protein FecR C-terminal" evidence="2">
    <location>
        <begin position="260"/>
        <end position="321"/>
    </location>
</feature>